<dbReference type="AlphaFoldDB" id="A0A1Y2DT74"/>
<dbReference type="InParanoid" id="A0A1Y2DT74"/>
<proteinExistence type="predicted"/>
<dbReference type="RefSeq" id="XP_040714306.1">
    <property type="nucleotide sequence ID" value="XM_040858521.1"/>
</dbReference>
<dbReference type="Proteomes" id="UP000193689">
    <property type="component" value="Unassembled WGS sequence"/>
</dbReference>
<accession>A0A1Y2DT74</accession>
<feature type="compositionally biased region" description="Basic and acidic residues" evidence="1">
    <location>
        <begin position="105"/>
        <end position="118"/>
    </location>
</feature>
<name>A0A1Y2DT74_9PEZI</name>
<keyword evidence="3" id="KW-1185">Reference proteome</keyword>
<evidence type="ECO:0000313" key="3">
    <source>
        <dbReference type="Proteomes" id="UP000193689"/>
    </source>
</evidence>
<sequence length="219" mass="24476">MNFSKDKLVFRQLPKNPWCAERIVELRCGKTRNRQMTRVFFSATMTMRERRGTDRIPRAQQKTTSTKGCFLHNATQRFGHDDSRMRKNAIRIGERGGRGGKRKRKDGEMKRKKQQETKAHNDGRCLVWFAGDVCGKGGSGNYQSAGWRKMRLLSTCCSWAAGLPLLGSKDGGRQDHRIAKTLCAASTSTRLASAVCGTATRTEVPLPPCSAPQVSNLEL</sequence>
<evidence type="ECO:0000313" key="2">
    <source>
        <dbReference type="EMBL" id="ORY62470.1"/>
    </source>
</evidence>
<dbReference type="GeneID" id="63774733"/>
<protein>
    <submittedName>
        <fullName evidence="2">Uncharacterized protein</fullName>
    </submittedName>
</protein>
<reference evidence="2 3" key="1">
    <citation type="submission" date="2016-07" db="EMBL/GenBank/DDBJ databases">
        <title>Pervasive Adenine N6-methylation of Active Genes in Fungi.</title>
        <authorList>
            <consortium name="DOE Joint Genome Institute"/>
            <person name="Mondo S.J."/>
            <person name="Dannebaum R.O."/>
            <person name="Kuo R.C."/>
            <person name="Labutti K."/>
            <person name="Haridas S."/>
            <person name="Kuo A."/>
            <person name="Salamov A."/>
            <person name="Ahrendt S.R."/>
            <person name="Lipzen A."/>
            <person name="Sullivan W."/>
            <person name="Andreopoulos W.B."/>
            <person name="Clum A."/>
            <person name="Lindquist E."/>
            <person name="Daum C."/>
            <person name="Ramamoorthy G.K."/>
            <person name="Gryganskyi A."/>
            <person name="Culley D."/>
            <person name="Magnuson J.K."/>
            <person name="James T.Y."/>
            <person name="O'Malley M.A."/>
            <person name="Stajich J.E."/>
            <person name="Spatafora J.W."/>
            <person name="Visel A."/>
            <person name="Grigoriev I.V."/>
        </authorList>
    </citation>
    <scope>NUCLEOTIDE SEQUENCE [LARGE SCALE GENOMIC DNA]</scope>
    <source>
        <strain evidence="2 3">CBS 129021</strain>
    </source>
</reference>
<organism evidence="2 3">
    <name type="scientific">Pseudomassariella vexata</name>
    <dbReference type="NCBI Taxonomy" id="1141098"/>
    <lineage>
        <taxon>Eukaryota</taxon>
        <taxon>Fungi</taxon>
        <taxon>Dikarya</taxon>
        <taxon>Ascomycota</taxon>
        <taxon>Pezizomycotina</taxon>
        <taxon>Sordariomycetes</taxon>
        <taxon>Xylariomycetidae</taxon>
        <taxon>Amphisphaeriales</taxon>
        <taxon>Pseudomassariaceae</taxon>
        <taxon>Pseudomassariella</taxon>
    </lineage>
</organism>
<evidence type="ECO:0000256" key="1">
    <source>
        <dbReference type="SAM" id="MobiDB-lite"/>
    </source>
</evidence>
<comment type="caution">
    <text evidence="2">The sequence shown here is derived from an EMBL/GenBank/DDBJ whole genome shotgun (WGS) entry which is preliminary data.</text>
</comment>
<gene>
    <name evidence="2" type="ORF">BCR38DRAFT_410879</name>
</gene>
<dbReference type="EMBL" id="MCFJ01000009">
    <property type="protein sequence ID" value="ORY62470.1"/>
    <property type="molecule type" value="Genomic_DNA"/>
</dbReference>
<feature type="region of interest" description="Disordered" evidence="1">
    <location>
        <begin position="87"/>
        <end position="118"/>
    </location>
</feature>